<keyword evidence="1" id="KW-0645">Protease</keyword>
<evidence type="ECO:0000313" key="6">
    <source>
        <dbReference type="EMBL" id="EIJ66340.1"/>
    </source>
</evidence>
<dbReference type="GO" id="GO:0008270">
    <property type="term" value="F:zinc ion binding"/>
    <property type="evidence" value="ECO:0007669"/>
    <property type="project" value="InterPro"/>
</dbReference>
<dbReference type="InterPro" id="IPR001818">
    <property type="entry name" value="Pept_M10_metallopeptidase"/>
</dbReference>
<dbReference type="GO" id="GO:0006508">
    <property type="term" value="P:proteolysis"/>
    <property type="evidence" value="ECO:0007669"/>
    <property type="project" value="UniProtKB-KW"/>
</dbReference>
<evidence type="ECO:0000259" key="5">
    <source>
        <dbReference type="Pfam" id="PF00413"/>
    </source>
</evidence>
<dbReference type="AlphaFoldDB" id="I3D3P7"/>
<dbReference type="RefSeq" id="WP_008298329.1">
    <property type="nucleotide sequence ID" value="NZ_AEXL02000067.1"/>
</dbReference>
<dbReference type="Proteomes" id="UP000003423">
    <property type="component" value="Unassembled WGS sequence"/>
</dbReference>
<feature type="non-terminal residue" evidence="6">
    <location>
        <position position="1"/>
    </location>
</feature>
<dbReference type="GO" id="GO:0004222">
    <property type="term" value="F:metalloendopeptidase activity"/>
    <property type="evidence" value="ECO:0007669"/>
    <property type="project" value="InterPro"/>
</dbReference>
<evidence type="ECO:0000256" key="4">
    <source>
        <dbReference type="ARBA" id="ARBA00022833"/>
    </source>
</evidence>
<keyword evidence="4" id="KW-0862">Zinc</keyword>
<dbReference type="PATRIC" id="fig|859350.6.peg.625"/>
<dbReference type="Gene3D" id="3.40.390.10">
    <property type="entry name" value="Collagenase (Catalytic Domain)"/>
    <property type="match status" value="1"/>
</dbReference>
<name>I3D3P7_9ARCH</name>
<evidence type="ECO:0000256" key="2">
    <source>
        <dbReference type="ARBA" id="ARBA00022723"/>
    </source>
</evidence>
<feature type="domain" description="Peptidase M10 metallopeptidase" evidence="5">
    <location>
        <begin position="11"/>
        <end position="117"/>
    </location>
</feature>
<dbReference type="InterPro" id="IPR024079">
    <property type="entry name" value="MetalloPept_cat_dom_sf"/>
</dbReference>
<organism evidence="6 7">
    <name type="scientific">Candidatus Nitrosopumilus salarius BD31</name>
    <dbReference type="NCBI Taxonomy" id="859350"/>
    <lineage>
        <taxon>Archaea</taxon>
        <taxon>Nitrososphaerota</taxon>
        <taxon>Nitrososphaeria</taxon>
        <taxon>Nitrosopumilales</taxon>
        <taxon>Nitrosopumilaceae</taxon>
        <taxon>Nitrosopumilus</taxon>
    </lineage>
</organism>
<gene>
    <name evidence="6" type="ORF">BD31_I1333</name>
</gene>
<dbReference type="Pfam" id="PF00413">
    <property type="entry name" value="Peptidase_M10"/>
    <property type="match status" value="1"/>
</dbReference>
<keyword evidence="7" id="KW-1185">Reference proteome</keyword>
<sequence>PSIPDKQIPINALKKAIQSWEENNPQLDFIQSENSNIEIKWQKYASSTHTGLATCNSVLFGILSHCVLDISVGAEDCNGNFIQNDENMVINILMHEIGHSLGLGHSSQTDHLMYSTESPQIAFDDKGYVIPSRFEELYVGQNLLLKQEKEIRSEIESLNVKISRENSQYDEYLKQYEYYEGKTLSPDDYQKAQRVFEKLNTQGEKINSMIDDQNMLIEQINDIVNQLGCNPNFEITS</sequence>
<proteinExistence type="predicted"/>
<reference evidence="6 7" key="1">
    <citation type="journal article" date="2012" name="J. Bacteriol.">
        <title>Genome sequence of "Candidatus Nitrosopumilus salaria" BD31, an ammonia-oxidizing archaeon from the San Francisco Bay estuary.</title>
        <authorList>
            <person name="Mosier A.C."/>
            <person name="Allen E.E."/>
            <person name="Kim M."/>
            <person name="Ferriera S."/>
            <person name="Francis C.A."/>
        </authorList>
    </citation>
    <scope>NUCLEOTIDE SEQUENCE [LARGE SCALE GENOMIC DNA]</scope>
    <source>
        <strain evidence="6 7">BD31</strain>
    </source>
</reference>
<dbReference type="PRINTS" id="PR00138">
    <property type="entry name" value="MATRIXIN"/>
</dbReference>
<evidence type="ECO:0000313" key="7">
    <source>
        <dbReference type="Proteomes" id="UP000003423"/>
    </source>
</evidence>
<evidence type="ECO:0000256" key="3">
    <source>
        <dbReference type="ARBA" id="ARBA00022801"/>
    </source>
</evidence>
<evidence type="ECO:0000256" key="1">
    <source>
        <dbReference type="ARBA" id="ARBA00022670"/>
    </source>
</evidence>
<dbReference type="SUPFAM" id="SSF55486">
    <property type="entry name" value="Metalloproteases ('zincins'), catalytic domain"/>
    <property type="match status" value="1"/>
</dbReference>
<comment type="caution">
    <text evidence="6">The sequence shown here is derived from an EMBL/GenBank/DDBJ whole genome shotgun (WGS) entry which is preliminary data.</text>
</comment>
<protein>
    <submittedName>
        <fullName evidence="6">Matrixin</fullName>
    </submittedName>
</protein>
<dbReference type="OrthoDB" id="9634at2157"/>
<dbReference type="InterPro" id="IPR021190">
    <property type="entry name" value="Pept_M10A"/>
</dbReference>
<dbReference type="GO" id="GO:0031012">
    <property type="term" value="C:extracellular matrix"/>
    <property type="evidence" value="ECO:0007669"/>
    <property type="project" value="InterPro"/>
</dbReference>
<dbReference type="EMBL" id="AEXL02000067">
    <property type="protein sequence ID" value="EIJ66340.1"/>
    <property type="molecule type" value="Genomic_DNA"/>
</dbReference>
<accession>I3D3P7</accession>
<keyword evidence="2" id="KW-0479">Metal-binding</keyword>
<keyword evidence="3" id="KW-0378">Hydrolase</keyword>